<dbReference type="HOGENOM" id="CLU_2799219_0_0_1"/>
<dbReference type="PaxDb" id="29760-VIT_06s0004g06450.t01"/>
<evidence type="ECO:0000256" key="1">
    <source>
        <dbReference type="SAM" id="Phobius"/>
    </source>
</evidence>
<sequence length="68" mass="8170">MQKKKKKKKREMIFWITTMATIMLAIYPIYSNLTSFNLSYALGIHGIELIKLIHHYKKLQRLWILDCT</sequence>
<keyword evidence="1" id="KW-0472">Membrane</keyword>
<dbReference type="EMBL" id="FN594951">
    <property type="protein sequence ID" value="CBI15970.3"/>
    <property type="molecule type" value="Genomic_DNA"/>
</dbReference>
<organism evidence="2 3">
    <name type="scientific">Vitis vinifera</name>
    <name type="common">Grape</name>
    <dbReference type="NCBI Taxonomy" id="29760"/>
    <lineage>
        <taxon>Eukaryota</taxon>
        <taxon>Viridiplantae</taxon>
        <taxon>Streptophyta</taxon>
        <taxon>Embryophyta</taxon>
        <taxon>Tracheophyta</taxon>
        <taxon>Spermatophyta</taxon>
        <taxon>Magnoliopsida</taxon>
        <taxon>eudicotyledons</taxon>
        <taxon>Gunneridae</taxon>
        <taxon>Pentapetalae</taxon>
        <taxon>rosids</taxon>
        <taxon>Vitales</taxon>
        <taxon>Vitaceae</taxon>
        <taxon>Viteae</taxon>
        <taxon>Vitis</taxon>
    </lineage>
</organism>
<dbReference type="Proteomes" id="UP000009183">
    <property type="component" value="Chromosome 6"/>
</dbReference>
<keyword evidence="1" id="KW-1133">Transmembrane helix</keyword>
<protein>
    <submittedName>
        <fullName evidence="2">Uncharacterized protein</fullName>
    </submittedName>
</protein>
<feature type="transmembrane region" description="Helical" evidence="1">
    <location>
        <begin position="12"/>
        <end position="30"/>
    </location>
</feature>
<evidence type="ECO:0000313" key="3">
    <source>
        <dbReference type="Proteomes" id="UP000009183"/>
    </source>
</evidence>
<keyword evidence="1" id="KW-0812">Transmembrane</keyword>
<accession>D7SJZ4</accession>
<proteinExistence type="predicted"/>
<dbReference type="AlphaFoldDB" id="D7SJZ4"/>
<name>D7SJZ4_VITVI</name>
<dbReference type="InParanoid" id="D7SJZ4"/>
<gene>
    <name evidence="2" type="ordered locus">VIT_06s0004g06450</name>
</gene>
<dbReference type="eggNOG" id="KOG1947">
    <property type="taxonomic scope" value="Eukaryota"/>
</dbReference>
<evidence type="ECO:0000313" key="2">
    <source>
        <dbReference type="EMBL" id="CBI15970.3"/>
    </source>
</evidence>
<reference evidence="3" key="1">
    <citation type="journal article" date="2007" name="Nature">
        <title>The grapevine genome sequence suggests ancestral hexaploidization in major angiosperm phyla.</title>
        <authorList>
            <consortium name="The French-Italian Public Consortium for Grapevine Genome Characterization."/>
            <person name="Jaillon O."/>
            <person name="Aury J.-M."/>
            <person name="Noel B."/>
            <person name="Policriti A."/>
            <person name="Clepet C."/>
            <person name="Casagrande A."/>
            <person name="Choisne N."/>
            <person name="Aubourg S."/>
            <person name="Vitulo N."/>
            <person name="Jubin C."/>
            <person name="Vezzi A."/>
            <person name="Legeai F."/>
            <person name="Hugueney P."/>
            <person name="Dasilva C."/>
            <person name="Horner D."/>
            <person name="Mica E."/>
            <person name="Jublot D."/>
            <person name="Poulain J."/>
            <person name="Bruyere C."/>
            <person name="Billault A."/>
            <person name="Segurens B."/>
            <person name="Gouyvenoux M."/>
            <person name="Ugarte E."/>
            <person name="Cattonaro F."/>
            <person name="Anthouard V."/>
            <person name="Vico V."/>
            <person name="Del Fabbro C."/>
            <person name="Alaux M."/>
            <person name="Di Gaspero G."/>
            <person name="Dumas V."/>
            <person name="Felice N."/>
            <person name="Paillard S."/>
            <person name="Juman I."/>
            <person name="Moroldo M."/>
            <person name="Scalabrin S."/>
            <person name="Canaguier A."/>
            <person name="Le Clainche I."/>
            <person name="Malacrida G."/>
            <person name="Durand E."/>
            <person name="Pesole G."/>
            <person name="Laucou V."/>
            <person name="Chatelet P."/>
            <person name="Merdinoglu D."/>
            <person name="Delledonne M."/>
            <person name="Pezzotti M."/>
            <person name="Lecharny A."/>
            <person name="Scarpelli C."/>
            <person name="Artiguenave F."/>
            <person name="Pe M.E."/>
            <person name="Valle G."/>
            <person name="Morgante M."/>
            <person name="Caboche M."/>
            <person name="Adam-Blondon A.-F."/>
            <person name="Weissenbach J."/>
            <person name="Quetier F."/>
            <person name="Wincker P."/>
        </authorList>
    </citation>
    <scope>NUCLEOTIDE SEQUENCE [LARGE SCALE GENOMIC DNA]</scope>
    <source>
        <strain evidence="3">cv. Pinot noir / PN40024</strain>
    </source>
</reference>
<keyword evidence="3" id="KW-1185">Reference proteome</keyword>